<evidence type="ECO:0000313" key="8">
    <source>
        <dbReference type="EMBL" id="QEG35685.1"/>
    </source>
</evidence>
<dbReference type="Gene3D" id="1.10.940.10">
    <property type="entry name" value="NusB-like"/>
    <property type="match status" value="1"/>
</dbReference>
<evidence type="ECO:0000256" key="4">
    <source>
        <dbReference type="ARBA" id="ARBA00023015"/>
    </source>
</evidence>
<dbReference type="NCBIfam" id="TIGR01951">
    <property type="entry name" value="nusB"/>
    <property type="match status" value="1"/>
</dbReference>
<evidence type="ECO:0000313" key="9">
    <source>
        <dbReference type="Proteomes" id="UP000323917"/>
    </source>
</evidence>
<dbReference type="PANTHER" id="PTHR11078:SF3">
    <property type="entry name" value="ANTITERMINATION NUSB DOMAIN-CONTAINING PROTEIN"/>
    <property type="match status" value="1"/>
</dbReference>
<dbReference type="PANTHER" id="PTHR11078">
    <property type="entry name" value="N UTILIZATION SUBSTANCE PROTEIN B-RELATED"/>
    <property type="match status" value="1"/>
</dbReference>
<evidence type="ECO:0000256" key="1">
    <source>
        <dbReference type="ARBA" id="ARBA00005952"/>
    </source>
</evidence>
<dbReference type="InterPro" id="IPR011605">
    <property type="entry name" value="NusB_fam"/>
</dbReference>
<keyword evidence="5 6" id="KW-0804">Transcription</keyword>
<name>A0A5B9QDI3_9BACT</name>
<comment type="function">
    <text evidence="6">Involved in transcription antitermination. Required for transcription of ribosomal RNA (rRNA) genes. Binds specifically to the boxA antiterminator sequence of the ribosomal RNA (rrn) operons.</text>
</comment>
<evidence type="ECO:0000256" key="6">
    <source>
        <dbReference type="HAMAP-Rule" id="MF_00073"/>
    </source>
</evidence>
<dbReference type="InterPro" id="IPR006027">
    <property type="entry name" value="NusB_RsmB_TIM44"/>
</dbReference>
<dbReference type="AlphaFoldDB" id="A0A5B9QDI3"/>
<dbReference type="GO" id="GO:0003723">
    <property type="term" value="F:RNA binding"/>
    <property type="evidence" value="ECO:0007669"/>
    <property type="project" value="UniProtKB-UniRule"/>
</dbReference>
<reference evidence="8 9" key="1">
    <citation type="submission" date="2019-08" db="EMBL/GenBank/DDBJ databases">
        <title>Deep-cultivation of Planctomycetes and their phenomic and genomic characterization uncovers novel biology.</title>
        <authorList>
            <person name="Wiegand S."/>
            <person name="Jogler M."/>
            <person name="Boedeker C."/>
            <person name="Pinto D."/>
            <person name="Vollmers J."/>
            <person name="Rivas-Marin E."/>
            <person name="Kohn T."/>
            <person name="Peeters S.H."/>
            <person name="Heuer A."/>
            <person name="Rast P."/>
            <person name="Oberbeckmann S."/>
            <person name="Bunk B."/>
            <person name="Jeske O."/>
            <person name="Meyerdierks A."/>
            <person name="Storesund J.E."/>
            <person name="Kallscheuer N."/>
            <person name="Luecker S."/>
            <person name="Lage O.M."/>
            <person name="Pohl T."/>
            <person name="Merkel B.J."/>
            <person name="Hornburger P."/>
            <person name="Mueller R.-W."/>
            <person name="Bruemmer F."/>
            <person name="Labrenz M."/>
            <person name="Spormann A.M."/>
            <person name="Op den Camp H."/>
            <person name="Overmann J."/>
            <person name="Amann R."/>
            <person name="Jetten M.S.M."/>
            <person name="Mascher T."/>
            <person name="Medema M.H."/>
            <person name="Devos D.P."/>
            <person name="Kaster A.-K."/>
            <person name="Ovreas L."/>
            <person name="Rohde M."/>
            <person name="Galperin M.Y."/>
            <person name="Jogler C."/>
        </authorList>
    </citation>
    <scope>NUCLEOTIDE SEQUENCE [LARGE SCALE GENOMIC DNA]</scope>
    <source>
        <strain evidence="8 9">Pr1d</strain>
    </source>
</reference>
<dbReference type="EMBL" id="CP042913">
    <property type="protein sequence ID" value="QEG35685.1"/>
    <property type="molecule type" value="Genomic_DNA"/>
</dbReference>
<dbReference type="Proteomes" id="UP000323917">
    <property type="component" value="Chromosome"/>
</dbReference>
<dbReference type="SUPFAM" id="SSF48013">
    <property type="entry name" value="NusB-like"/>
    <property type="match status" value="1"/>
</dbReference>
<sequence>MANRSRAREVALQALFQEDLNPRESRDQVMPLLENRLKEPELREFAISLVLGVLRNREELDALIAAKADNWSVSRMAATDRNVIRLGAFEIRYTDTPPRVAIDEAVELAKRFGSANSSQFVNGILDKLIERKESESDELPKHE</sequence>
<organism evidence="8 9">
    <name type="scientific">Bythopirellula goksoeyrii</name>
    <dbReference type="NCBI Taxonomy" id="1400387"/>
    <lineage>
        <taxon>Bacteria</taxon>
        <taxon>Pseudomonadati</taxon>
        <taxon>Planctomycetota</taxon>
        <taxon>Planctomycetia</taxon>
        <taxon>Pirellulales</taxon>
        <taxon>Lacipirellulaceae</taxon>
        <taxon>Bythopirellula</taxon>
    </lineage>
</organism>
<evidence type="ECO:0000256" key="2">
    <source>
        <dbReference type="ARBA" id="ARBA00022814"/>
    </source>
</evidence>
<keyword evidence="2 6" id="KW-0889">Transcription antitermination</keyword>
<accession>A0A5B9QDI3</accession>
<dbReference type="GO" id="GO:0005829">
    <property type="term" value="C:cytosol"/>
    <property type="evidence" value="ECO:0007669"/>
    <property type="project" value="TreeGrafter"/>
</dbReference>
<gene>
    <name evidence="6" type="primary">nusB</name>
    <name evidence="8" type="ORF">Pr1d_29870</name>
</gene>
<evidence type="ECO:0000256" key="3">
    <source>
        <dbReference type="ARBA" id="ARBA00022884"/>
    </source>
</evidence>
<dbReference type="GO" id="GO:0031564">
    <property type="term" value="P:transcription antitermination"/>
    <property type="evidence" value="ECO:0007669"/>
    <property type="project" value="UniProtKB-KW"/>
</dbReference>
<dbReference type="KEGG" id="bgok:Pr1d_29870"/>
<comment type="similarity">
    <text evidence="1 6">Belongs to the NusB family.</text>
</comment>
<evidence type="ECO:0000259" key="7">
    <source>
        <dbReference type="Pfam" id="PF01029"/>
    </source>
</evidence>
<dbReference type="OrthoDB" id="9811381at2"/>
<proteinExistence type="inferred from homology"/>
<evidence type="ECO:0000256" key="5">
    <source>
        <dbReference type="ARBA" id="ARBA00023163"/>
    </source>
</evidence>
<keyword evidence="4 6" id="KW-0805">Transcription regulation</keyword>
<dbReference type="Pfam" id="PF01029">
    <property type="entry name" value="NusB"/>
    <property type="match status" value="1"/>
</dbReference>
<dbReference type="GO" id="GO:0006353">
    <property type="term" value="P:DNA-templated transcription termination"/>
    <property type="evidence" value="ECO:0007669"/>
    <property type="project" value="UniProtKB-UniRule"/>
</dbReference>
<keyword evidence="9" id="KW-1185">Reference proteome</keyword>
<dbReference type="InterPro" id="IPR035926">
    <property type="entry name" value="NusB-like_sf"/>
</dbReference>
<dbReference type="RefSeq" id="WP_148074173.1">
    <property type="nucleotide sequence ID" value="NZ_CP042913.1"/>
</dbReference>
<dbReference type="HAMAP" id="MF_00073">
    <property type="entry name" value="NusB"/>
    <property type="match status" value="1"/>
</dbReference>
<protein>
    <recommendedName>
        <fullName evidence="6">Transcription antitermination protein NusB</fullName>
    </recommendedName>
    <alternativeName>
        <fullName evidence="6">Antitermination factor NusB</fullName>
    </alternativeName>
</protein>
<feature type="domain" description="NusB/RsmB/TIM44" evidence="7">
    <location>
        <begin position="6"/>
        <end position="129"/>
    </location>
</feature>
<keyword evidence="3 6" id="KW-0694">RNA-binding</keyword>